<dbReference type="EMBL" id="AAGKTT010000016">
    <property type="protein sequence ID" value="EBP1418305.1"/>
    <property type="molecule type" value="Genomic_DNA"/>
</dbReference>
<keyword evidence="1" id="KW-0732">Signal</keyword>
<organism evidence="2">
    <name type="scientific">Salmonella enterica</name>
    <name type="common">Salmonella choleraesuis</name>
    <dbReference type="NCBI Taxonomy" id="28901"/>
    <lineage>
        <taxon>Bacteria</taxon>
        <taxon>Pseudomonadati</taxon>
        <taxon>Pseudomonadota</taxon>
        <taxon>Gammaproteobacteria</taxon>
        <taxon>Enterobacterales</taxon>
        <taxon>Enterobacteriaceae</taxon>
        <taxon>Salmonella</taxon>
    </lineage>
</organism>
<accession>A0A5U2NZD4</accession>
<proteinExistence type="predicted"/>
<protein>
    <recommendedName>
        <fullName evidence="3">FidL-like membrane protein</fullName>
    </recommendedName>
</protein>
<gene>
    <name evidence="2" type="ORF">LZ49_21380</name>
</gene>
<evidence type="ECO:0000256" key="1">
    <source>
        <dbReference type="SAM" id="SignalP"/>
    </source>
</evidence>
<evidence type="ECO:0008006" key="3">
    <source>
        <dbReference type="Google" id="ProtNLM"/>
    </source>
</evidence>
<comment type="caution">
    <text evidence="2">The sequence shown here is derived from an EMBL/GenBank/DDBJ whole genome shotgun (WGS) entry which is preliminary data.</text>
</comment>
<feature type="chain" id="PRO_5026273754" description="FidL-like membrane protein" evidence="1">
    <location>
        <begin position="25"/>
        <end position="160"/>
    </location>
</feature>
<feature type="signal peptide" evidence="1">
    <location>
        <begin position="1"/>
        <end position="24"/>
    </location>
</feature>
<dbReference type="AlphaFoldDB" id="A0A5U2NZD4"/>
<evidence type="ECO:0000313" key="2">
    <source>
        <dbReference type="EMBL" id="EBP1418305.1"/>
    </source>
</evidence>
<sequence>MCKKLPAVLFFISTIIFLSMAVFAAYSKMSKDHHILCLANQSTRHGDFLMQGEFDFLFQKGRGRVRINGSTDVDEKENIVSRQIFFTYTRQGDDFVLLSQQVQMMNNGDTTIANSDFNSHFPAFFSQGEKQLAMAIRQDLSGNFVMYFADVPVFYCQPKT</sequence>
<name>A0A5U2NZD4_SALER</name>
<reference evidence="2" key="1">
    <citation type="submission" date="2018-07" db="EMBL/GenBank/DDBJ databases">
        <authorList>
            <consortium name="GenomeTrakr network: Whole genome sequencing for foodborne pathogen traceback"/>
        </authorList>
    </citation>
    <scope>NUCLEOTIDE SEQUENCE</scope>
    <source>
        <strain evidence="2">FDA00004327</strain>
    </source>
</reference>